<proteinExistence type="predicted"/>
<evidence type="ECO:0000256" key="1">
    <source>
        <dbReference type="SAM" id="MobiDB-lite"/>
    </source>
</evidence>
<organism evidence="2 3">
    <name type="scientific">Vespula maculifrons</name>
    <name type="common">Eastern yellow jacket</name>
    <name type="synonym">Wasp</name>
    <dbReference type="NCBI Taxonomy" id="7453"/>
    <lineage>
        <taxon>Eukaryota</taxon>
        <taxon>Metazoa</taxon>
        <taxon>Ecdysozoa</taxon>
        <taxon>Arthropoda</taxon>
        <taxon>Hexapoda</taxon>
        <taxon>Insecta</taxon>
        <taxon>Pterygota</taxon>
        <taxon>Neoptera</taxon>
        <taxon>Endopterygota</taxon>
        <taxon>Hymenoptera</taxon>
        <taxon>Apocrita</taxon>
        <taxon>Aculeata</taxon>
        <taxon>Vespoidea</taxon>
        <taxon>Vespidae</taxon>
        <taxon>Vespinae</taxon>
        <taxon>Vespula</taxon>
    </lineage>
</organism>
<keyword evidence="3" id="KW-1185">Reference proteome</keyword>
<dbReference type="AlphaFoldDB" id="A0ABD2ALD1"/>
<evidence type="ECO:0000313" key="2">
    <source>
        <dbReference type="EMBL" id="KAL2721206.1"/>
    </source>
</evidence>
<keyword evidence="2" id="KW-0238">DNA-binding</keyword>
<dbReference type="Proteomes" id="UP001607303">
    <property type="component" value="Unassembled WGS sequence"/>
</dbReference>
<sequence length="459" mass="53199">MREREASKPGVLSPMRESGQAKAKAERKRWRRGTTNQKSVSPGTSPRHPHTLSCGASAIVFPPLDSKPETIESLSNVIRNILAHLHICIIELSVSITIKRIPRRNKTPNACDSFSGASRPCRPGSLPASVASWPSTDTHERGKVMEDRRLTCIIKLWTEGFVQQRKDQRHERNILDDFDLRKDVKSQFDAYQRKYYRPYNTGLKRYAISVVHRCGAYRRATNVASSSGRMTVVQCTLAKSSIVSITFRNVLCHGQGKLTMRGFVLGGVSREVEDDIEKRTRNEKEEQRRRPGEHCQAIIVNIFHDDERSWRADVRNRRQLPLIIQPPSPVQFSSVSLVGSVSEPLIRNRKCYYTTHSIEFSETKQLYCNINNRHILIKVFDINYYHWTFAREQWMKDRWIKNKRKKGDREKDKRGIVIAETPIDRKTNKNVLFSLFYKATFRFCRSINRVCATLYNQEM</sequence>
<keyword evidence="2" id="KW-0371">Homeobox</keyword>
<comment type="caution">
    <text evidence="2">The sequence shown here is derived from an EMBL/GenBank/DDBJ whole genome shotgun (WGS) entry which is preliminary data.</text>
</comment>
<name>A0ABD2ALD1_VESMC</name>
<accession>A0ABD2ALD1</accession>
<protein>
    <submittedName>
        <fullName evidence="2">Zinc finger homeobox protein 3 isoform X4</fullName>
    </submittedName>
</protein>
<gene>
    <name evidence="2" type="ORF">V1477_020026</name>
</gene>
<reference evidence="2 3" key="1">
    <citation type="journal article" date="2024" name="Ann. Entomol. Soc. Am.">
        <title>Genomic analyses of the southern and eastern yellowjacket wasps (Hymenoptera: Vespidae) reveal evolutionary signatures of social life.</title>
        <authorList>
            <person name="Catto M.A."/>
            <person name="Caine P.B."/>
            <person name="Orr S.E."/>
            <person name="Hunt B.G."/>
            <person name="Goodisman M.A.D."/>
        </authorList>
    </citation>
    <scope>NUCLEOTIDE SEQUENCE [LARGE SCALE GENOMIC DNA]</scope>
    <source>
        <strain evidence="2">232</strain>
        <tissue evidence="2">Head and thorax</tissue>
    </source>
</reference>
<evidence type="ECO:0000313" key="3">
    <source>
        <dbReference type="Proteomes" id="UP001607303"/>
    </source>
</evidence>
<feature type="compositionally biased region" description="Polar residues" evidence="1">
    <location>
        <begin position="33"/>
        <end position="44"/>
    </location>
</feature>
<dbReference type="GO" id="GO:0003677">
    <property type="term" value="F:DNA binding"/>
    <property type="evidence" value="ECO:0007669"/>
    <property type="project" value="UniProtKB-KW"/>
</dbReference>
<dbReference type="EMBL" id="JAYRBN010000116">
    <property type="protein sequence ID" value="KAL2721206.1"/>
    <property type="molecule type" value="Genomic_DNA"/>
</dbReference>
<feature type="region of interest" description="Disordered" evidence="1">
    <location>
        <begin position="1"/>
        <end position="51"/>
    </location>
</feature>